<protein>
    <recommendedName>
        <fullName evidence="2">Rhodopsin domain-containing protein</fullName>
    </recommendedName>
</protein>
<evidence type="ECO:0000313" key="3">
    <source>
        <dbReference type="EMBL" id="KAE9403385.1"/>
    </source>
</evidence>
<keyword evidence="1" id="KW-0472">Membrane</keyword>
<dbReference type="AlphaFoldDB" id="A0A6A4I3L4"/>
<gene>
    <name evidence="3" type="ORF">BT96DRAFT_767114</name>
</gene>
<organism evidence="3 4">
    <name type="scientific">Gymnopus androsaceus JB14</name>
    <dbReference type="NCBI Taxonomy" id="1447944"/>
    <lineage>
        <taxon>Eukaryota</taxon>
        <taxon>Fungi</taxon>
        <taxon>Dikarya</taxon>
        <taxon>Basidiomycota</taxon>
        <taxon>Agaricomycotina</taxon>
        <taxon>Agaricomycetes</taxon>
        <taxon>Agaricomycetidae</taxon>
        <taxon>Agaricales</taxon>
        <taxon>Marasmiineae</taxon>
        <taxon>Omphalotaceae</taxon>
        <taxon>Gymnopus</taxon>
    </lineage>
</organism>
<feature type="domain" description="Rhodopsin" evidence="2">
    <location>
        <begin position="2"/>
        <end position="117"/>
    </location>
</feature>
<dbReference type="Pfam" id="PF20684">
    <property type="entry name" value="Fung_rhodopsin"/>
    <property type="match status" value="1"/>
</dbReference>
<proteinExistence type="predicted"/>
<keyword evidence="4" id="KW-1185">Reference proteome</keyword>
<dbReference type="Proteomes" id="UP000799118">
    <property type="component" value="Unassembled WGS sequence"/>
</dbReference>
<feature type="non-terminal residue" evidence="3">
    <location>
        <position position="118"/>
    </location>
</feature>
<evidence type="ECO:0000259" key="2">
    <source>
        <dbReference type="Pfam" id="PF20684"/>
    </source>
</evidence>
<dbReference type="OrthoDB" id="3229610at2759"/>
<accession>A0A6A4I3L4</accession>
<sequence>ARISLMLSIIRLIPPFLTLRRISEWAAVSFSLICLGILVPKMYVCASDRSWYNMRNPRCKLSPNIGIGELTTDLVADITLVAIPIRLLGHVHLSKKKRRMLIIIFGASLLTSIASIVH</sequence>
<feature type="transmembrane region" description="Helical" evidence="1">
    <location>
        <begin position="100"/>
        <end position="117"/>
    </location>
</feature>
<dbReference type="EMBL" id="ML769425">
    <property type="protein sequence ID" value="KAE9403385.1"/>
    <property type="molecule type" value="Genomic_DNA"/>
</dbReference>
<keyword evidence="1" id="KW-0812">Transmembrane</keyword>
<feature type="non-terminal residue" evidence="3">
    <location>
        <position position="1"/>
    </location>
</feature>
<reference evidence="3" key="1">
    <citation type="journal article" date="2019" name="Environ. Microbiol.">
        <title>Fungal ecological strategies reflected in gene transcription - a case study of two litter decomposers.</title>
        <authorList>
            <person name="Barbi F."/>
            <person name="Kohler A."/>
            <person name="Barry K."/>
            <person name="Baskaran P."/>
            <person name="Daum C."/>
            <person name="Fauchery L."/>
            <person name="Ihrmark K."/>
            <person name="Kuo A."/>
            <person name="LaButti K."/>
            <person name="Lipzen A."/>
            <person name="Morin E."/>
            <person name="Grigoriev I.V."/>
            <person name="Henrissat B."/>
            <person name="Lindahl B."/>
            <person name="Martin F."/>
        </authorList>
    </citation>
    <scope>NUCLEOTIDE SEQUENCE</scope>
    <source>
        <strain evidence="3">JB14</strain>
    </source>
</reference>
<evidence type="ECO:0000256" key="1">
    <source>
        <dbReference type="SAM" id="Phobius"/>
    </source>
</evidence>
<evidence type="ECO:0000313" key="4">
    <source>
        <dbReference type="Proteomes" id="UP000799118"/>
    </source>
</evidence>
<name>A0A6A4I3L4_9AGAR</name>
<feature type="transmembrane region" description="Helical" evidence="1">
    <location>
        <begin position="25"/>
        <end position="46"/>
    </location>
</feature>
<dbReference type="InterPro" id="IPR049326">
    <property type="entry name" value="Rhodopsin_dom_fungi"/>
</dbReference>
<keyword evidence="1" id="KW-1133">Transmembrane helix</keyword>